<keyword evidence="3" id="KW-1185">Reference proteome</keyword>
<comment type="caution">
    <text evidence="2">The sequence shown here is derived from an EMBL/GenBank/DDBJ whole genome shotgun (WGS) entry which is preliminary data.</text>
</comment>
<dbReference type="GO" id="GO:0035091">
    <property type="term" value="F:phosphatidylinositol binding"/>
    <property type="evidence" value="ECO:0007669"/>
    <property type="project" value="InterPro"/>
</dbReference>
<dbReference type="InterPro" id="IPR036871">
    <property type="entry name" value="PX_dom_sf"/>
</dbReference>
<evidence type="ECO:0000259" key="1">
    <source>
        <dbReference type="PROSITE" id="PS50195"/>
    </source>
</evidence>
<dbReference type="OrthoDB" id="63267at2759"/>
<dbReference type="SUPFAM" id="SSF64268">
    <property type="entry name" value="PX domain"/>
    <property type="match status" value="1"/>
</dbReference>
<dbReference type="InterPro" id="IPR001683">
    <property type="entry name" value="PX_dom"/>
</dbReference>
<dbReference type="EMBL" id="JNBR01000365">
    <property type="protein sequence ID" value="OQR94385.1"/>
    <property type="molecule type" value="Genomic_DNA"/>
</dbReference>
<dbReference type="Gene3D" id="3.30.1520.10">
    <property type="entry name" value="Phox-like domain"/>
    <property type="match status" value="1"/>
</dbReference>
<dbReference type="Pfam" id="PF00787">
    <property type="entry name" value="PX"/>
    <property type="match status" value="1"/>
</dbReference>
<dbReference type="PROSITE" id="PS50195">
    <property type="entry name" value="PX"/>
    <property type="match status" value="1"/>
</dbReference>
<proteinExistence type="predicted"/>
<name>A0A1V9Z8P7_ACHHY</name>
<evidence type="ECO:0000313" key="3">
    <source>
        <dbReference type="Proteomes" id="UP000243579"/>
    </source>
</evidence>
<accession>A0A1V9Z8P7</accession>
<sequence length="198" mass="22243">MIHKVETVAPLHAKIVAVGECDLTVYYVVQVQHGSRAYFVAKRYSEFHGLWKQLAHAQHSHRMSDACILCQHLPRFPKKLLFSTKGARQRRFEDLQQFLRATLMAIQGDLCDEREMCAGATALVTFLSVHDKTNQAPTMYDSVQLDAIHPDAWYRARADTEVMSSNSSSSGNSHRSSIDSYDLAFYSTTPAATTAPTF</sequence>
<reference evidence="2 3" key="1">
    <citation type="journal article" date="2014" name="Genome Biol. Evol.">
        <title>The secreted proteins of Achlya hypogyna and Thraustotheca clavata identify the ancestral oomycete secretome and reveal gene acquisitions by horizontal gene transfer.</title>
        <authorList>
            <person name="Misner I."/>
            <person name="Blouin N."/>
            <person name="Leonard G."/>
            <person name="Richards T.A."/>
            <person name="Lane C.E."/>
        </authorList>
    </citation>
    <scope>NUCLEOTIDE SEQUENCE [LARGE SCALE GENOMIC DNA]</scope>
    <source>
        <strain evidence="2 3">ATCC 48635</strain>
    </source>
</reference>
<dbReference type="AlphaFoldDB" id="A0A1V9Z8P7"/>
<gene>
    <name evidence="2" type="ORF">ACHHYP_01395</name>
</gene>
<protein>
    <recommendedName>
        <fullName evidence="1">PX domain-containing protein</fullName>
    </recommendedName>
</protein>
<feature type="domain" description="PX" evidence="1">
    <location>
        <begin position="1"/>
        <end position="133"/>
    </location>
</feature>
<dbReference type="Proteomes" id="UP000243579">
    <property type="component" value="Unassembled WGS sequence"/>
</dbReference>
<evidence type="ECO:0000313" key="2">
    <source>
        <dbReference type="EMBL" id="OQR94385.1"/>
    </source>
</evidence>
<organism evidence="2 3">
    <name type="scientific">Achlya hypogyna</name>
    <name type="common">Oomycete</name>
    <name type="synonym">Protoachlya hypogyna</name>
    <dbReference type="NCBI Taxonomy" id="1202772"/>
    <lineage>
        <taxon>Eukaryota</taxon>
        <taxon>Sar</taxon>
        <taxon>Stramenopiles</taxon>
        <taxon>Oomycota</taxon>
        <taxon>Saprolegniomycetes</taxon>
        <taxon>Saprolegniales</taxon>
        <taxon>Achlyaceae</taxon>
        <taxon>Achlya</taxon>
    </lineage>
</organism>